<sequence length="391" mass="43061">MASPPFKAVPQFSLSSVLGALTDSISTALSSLPSNTPHEESGDEASILPPVDGISLLDTKNEILLSYLQNLVFLLLLQVRQVSASQPAPGTTRHNVAGSQPDEVIKKLTELRVYLERGTKPLEGKLKYQIDKVLKATDDAERAQRSSLAKKPRTRRENIGSDDDDNSSAESDFSDEGTELDSEEDEEIDELAYRPNLAAFSRGAQDTAEKAASQKSNAAGGIYRPPKIKPTALPAEFSDRRSDREGRRPGKSRVIDEFVSAEMSAAPTAEPSIGSTIRAGGREVRTLRQREIETERRTYEETNFVRLPKESKKDRAKKGGNKQGGFGGEDWRSLGEGADRIERLTRRGRGSGGVLEKSRKRRLTEDGPRGDGINVGERFEKRRKKIAGWKK</sequence>
<feature type="region of interest" description="Disordered" evidence="1">
    <location>
        <begin position="139"/>
        <end position="187"/>
    </location>
</feature>
<dbReference type="EMBL" id="DS028102">
    <property type="protein sequence ID" value="KMP02355.1"/>
    <property type="molecule type" value="Genomic_DNA"/>
</dbReference>
<feature type="compositionally biased region" description="Basic and acidic residues" evidence="1">
    <location>
        <begin position="237"/>
        <end position="255"/>
    </location>
</feature>
<organism evidence="2 3">
    <name type="scientific">Coccidioides immitis RMSCC 2394</name>
    <dbReference type="NCBI Taxonomy" id="404692"/>
    <lineage>
        <taxon>Eukaryota</taxon>
        <taxon>Fungi</taxon>
        <taxon>Dikarya</taxon>
        <taxon>Ascomycota</taxon>
        <taxon>Pezizomycotina</taxon>
        <taxon>Eurotiomycetes</taxon>
        <taxon>Eurotiomycetidae</taxon>
        <taxon>Onygenales</taxon>
        <taxon>Onygenaceae</taxon>
        <taxon>Coccidioides</taxon>
    </lineage>
</organism>
<feature type="region of interest" description="Disordered" evidence="1">
    <location>
        <begin position="303"/>
        <end position="378"/>
    </location>
</feature>
<accession>A0A0J6Y3P3</accession>
<feature type="region of interest" description="Disordered" evidence="1">
    <location>
        <begin position="202"/>
        <end position="255"/>
    </location>
</feature>
<gene>
    <name evidence="2" type="ORF">CIRG_10178</name>
</gene>
<reference evidence="3" key="1">
    <citation type="journal article" date="2010" name="Genome Res.">
        <title>Population genomic sequencing of Coccidioides fungi reveals recent hybridization and transposon control.</title>
        <authorList>
            <person name="Neafsey D.E."/>
            <person name="Barker B.M."/>
            <person name="Sharpton T.J."/>
            <person name="Stajich J.E."/>
            <person name="Park D.J."/>
            <person name="Whiston E."/>
            <person name="Hung C.-Y."/>
            <person name="McMahan C."/>
            <person name="White J."/>
            <person name="Sykes S."/>
            <person name="Heiman D."/>
            <person name="Young S."/>
            <person name="Zeng Q."/>
            <person name="Abouelleil A."/>
            <person name="Aftuck L."/>
            <person name="Bessette D."/>
            <person name="Brown A."/>
            <person name="FitzGerald M."/>
            <person name="Lui A."/>
            <person name="Macdonald J.P."/>
            <person name="Priest M."/>
            <person name="Orbach M.J."/>
            <person name="Galgiani J.N."/>
            <person name="Kirkland T.N."/>
            <person name="Cole G.T."/>
            <person name="Birren B.W."/>
            <person name="Henn M.R."/>
            <person name="Taylor J.W."/>
            <person name="Rounsley S.D."/>
        </authorList>
    </citation>
    <scope>NUCLEOTIDE SEQUENCE [LARGE SCALE GENOMIC DNA]</scope>
    <source>
        <strain evidence="3">RMSCC 2394</strain>
    </source>
</reference>
<dbReference type="AlphaFoldDB" id="A0A0J6Y3P3"/>
<dbReference type="InterPro" id="IPR007146">
    <property type="entry name" value="Sas10/Utp3/C1D"/>
</dbReference>
<dbReference type="STRING" id="404692.A0A0J6Y3P3"/>
<dbReference type="Pfam" id="PF04000">
    <property type="entry name" value="Sas10_Utp3"/>
    <property type="match status" value="1"/>
</dbReference>
<dbReference type="Proteomes" id="UP000054565">
    <property type="component" value="Unassembled WGS sequence"/>
</dbReference>
<evidence type="ECO:0000313" key="2">
    <source>
        <dbReference type="EMBL" id="KMP02355.1"/>
    </source>
</evidence>
<evidence type="ECO:0000313" key="3">
    <source>
        <dbReference type="Proteomes" id="UP000054565"/>
    </source>
</evidence>
<feature type="region of interest" description="Disordered" evidence="1">
    <location>
        <begin position="263"/>
        <end position="282"/>
    </location>
</feature>
<dbReference type="GO" id="GO:0032040">
    <property type="term" value="C:small-subunit processome"/>
    <property type="evidence" value="ECO:0007669"/>
    <property type="project" value="TreeGrafter"/>
</dbReference>
<feature type="compositionally biased region" description="Acidic residues" evidence="1">
    <location>
        <begin position="160"/>
        <end position="187"/>
    </location>
</feature>
<evidence type="ECO:0000256" key="1">
    <source>
        <dbReference type="SAM" id="MobiDB-lite"/>
    </source>
</evidence>
<name>A0A0J6Y3P3_COCIT</name>
<feature type="compositionally biased region" description="Basic and acidic residues" evidence="1">
    <location>
        <begin position="329"/>
        <end position="345"/>
    </location>
</feature>
<dbReference type="PANTHER" id="PTHR13237:SF9">
    <property type="entry name" value="NEUROGUIDIN"/>
    <property type="match status" value="1"/>
</dbReference>
<dbReference type="PANTHER" id="PTHR13237">
    <property type="entry name" value="SOMETHING ABOUT SILENCING PROTEIN 10-RELATED"/>
    <property type="match status" value="1"/>
</dbReference>
<dbReference type="GO" id="GO:0000462">
    <property type="term" value="P:maturation of SSU-rRNA from tricistronic rRNA transcript (SSU-rRNA, 5.8S rRNA, LSU-rRNA)"/>
    <property type="evidence" value="ECO:0007669"/>
    <property type="project" value="TreeGrafter"/>
</dbReference>
<proteinExistence type="predicted"/>
<dbReference type="OrthoDB" id="203440at2759"/>
<protein>
    <submittedName>
        <fullName evidence="2">Uncharacterized protein</fullName>
    </submittedName>
</protein>